<keyword evidence="1" id="KW-1133">Transmembrane helix</keyword>
<dbReference type="EMBL" id="WNTK01002866">
    <property type="protein sequence ID" value="KAG9465598.1"/>
    <property type="molecule type" value="Genomic_DNA"/>
</dbReference>
<sequence>MSGPWRPTIKAGDFARLLSFYFIFIVFVVLGSSYECVLTRRALDRPSGYYTRTTIIFRQPFTLIGSNIWTYMRLVLGDSEI</sequence>
<keyword evidence="1" id="KW-0812">Transmembrane</keyword>
<reference evidence="2" key="1">
    <citation type="thesis" date="2020" institute="ProQuest LLC" country="789 East Eisenhower Parkway, Ann Arbor, MI, USA">
        <title>Comparative Genomics and Chromosome Evolution.</title>
        <authorList>
            <person name="Mudd A.B."/>
        </authorList>
    </citation>
    <scope>NUCLEOTIDE SEQUENCE</scope>
    <source>
        <strain evidence="2">HN-11 Male</strain>
        <tissue evidence="2">Kidney and liver</tissue>
    </source>
</reference>
<keyword evidence="1" id="KW-0472">Membrane</keyword>
<proteinExistence type="predicted"/>
<evidence type="ECO:0000313" key="2">
    <source>
        <dbReference type="EMBL" id="KAG9465598.1"/>
    </source>
</evidence>
<feature type="transmembrane region" description="Helical" evidence="1">
    <location>
        <begin position="20"/>
        <end position="38"/>
    </location>
</feature>
<comment type="caution">
    <text evidence="2">The sequence shown here is derived from an EMBL/GenBank/DDBJ whole genome shotgun (WGS) entry which is preliminary data.</text>
</comment>
<dbReference type="AlphaFoldDB" id="A0A8J6BQH7"/>
<evidence type="ECO:0000256" key="1">
    <source>
        <dbReference type="SAM" id="Phobius"/>
    </source>
</evidence>
<name>A0A8J6BQH7_ELECQ</name>
<organism evidence="2 3">
    <name type="scientific">Eleutherodactylus coqui</name>
    <name type="common">Puerto Rican coqui</name>
    <dbReference type="NCBI Taxonomy" id="57060"/>
    <lineage>
        <taxon>Eukaryota</taxon>
        <taxon>Metazoa</taxon>
        <taxon>Chordata</taxon>
        <taxon>Craniata</taxon>
        <taxon>Vertebrata</taxon>
        <taxon>Euteleostomi</taxon>
        <taxon>Amphibia</taxon>
        <taxon>Batrachia</taxon>
        <taxon>Anura</taxon>
        <taxon>Neobatrachia</taxon>
        <taxon>Hyloidea</taxon>
        <taxon>Eleutherodactylidae</taxon>
        <taxon>Eleutherodactylinae</taxon>
        <taxon>Eleutherodactylus</taxon>
        <taxon>Eleutherodactylus</taxon>
    </lineage>
</organism>
<protein>
    <submittedName>
        <fullName evidence="2">Uncharacterized protein</fullName>
    </submittedName>
</protein>
<keyword evidence="3" id="KW-1185">Reference proteome</keyword>
<accession>A0A8J6BQH7</accession>
<dbReference type="Proteomes" id="UP000770717">
    <property type="component" value="Unassembled WGS sequence"/>
</dbReference>
<evidence type="ECO:0000313" key="3">
    <source>
        <dbReference type="Proteomes" id="UP000770717"/>
    </source>
</evidence>
<gene>
    <name evidence="2" type="ORF">GDO78_018027</name>
</gene>